<keyword evidence="4 5" id="KW-0472">Membrane</keyword>
<dbReference type="EMBL" id="QEAP01000234">
    <property type="protein sequence ID" value="TPX72028.1"/>
    <property type="molecule type" value="Genomic_DNA"/>
</dbReference>
<dbReference type="Gene3D" id="1.20.1250.20">
    <property type="entry name" value="MFS general substrate transporter like domains"/>
    <property type="match status" value="1"/>
</dbReference>
<dbReference type="InterPro" id="IPR011701">
    <property type="entry name" value="MFS"/>
</dbReference>
<evidence type="ECO:0000256" key="1">
    <source>
        <dbReference type="ARBA" id="ARBA00004141"/>
    </source>
</evidence>
<keyword evidence="7" id="KW-1185">Reference proteome</keyword>
<keyword evidence="2 5" id="KW-0812">Transmembrane</keyword>
<dbReference type="InterPro" id="IPR036259">
    <property type="entry name" value="MFS_trans_sf"/>
</dbReference>
<gene>
    <name evidence="6" type="ORF">CcCBS67573_g05971</name>
</gene>
<sequence>MQNWQRWTTFGACLASMATLGIASTFSLYSEDLKSRLSFTSSDLNLISGVELATEDLSFLLAGPVVDKFGSKFALGFGAVFYSLGCFLVQLAYRGSIMGTKFTVVLYYILIGTGSTFVYLAALKLIVVNFAGLAYEGVIMGLALLFFSLSPMLLAQIFSSFFAGKVEGYLTFLAVAALVINLLSLLVTFESAPEPTVAPELCLPENAGNKTDIADEFLISDTTESSRTYRIPTEGKMAASTQDHERRSSVEETDIIDVVREGSLRSTPSITPSKLHNGSFMTPKEILRAPIFWSFALVFVFIQGFTYNLNFIQILQATLQEPNAMSLSDQNTRHVTIMSISQSMGRFLAPILLQRVSGSYKPSLLCIAQVLILAPTVVLAQGVSGESLLYFASTCIQFGLGLAMASHLVLTKDFFGTKYYATACAFSIASTPIGILTSNFVFGQLYDREAGAGTECLNANCYSKAFQPWTAFGAWPVDKLTTAEETNSLISGTKDNFGAIAQNDQDVHRLQSTKDALPHQFFRSRRQYRLSGTAATRRQHALFNETYSLHHGQ</sequence>
<evidence type="ECO:0000313" key="7">
    <source>
        <dbReference type="Proteomes" id="UP000320333"/>
    </source>
</evidence>
<feature type="transmembrane region" description="Helical" evidence="5">
    <location>
        <begin position="169"/>
        <end position="189"/>
    </location>
</feature>
<reference evidence="6 7" key="1">
    <citation type="journal article" date="2019" name="Sci. Rep.">
        <title>Comparative genomics of chytrid fungi reveal insights into the obligate biotrophic and pathogenic lifestyle of Synchytrium endobioticum.</title>
        <authorList>
            <person name="van de Vossenberg B.T.L.H."/>
            <person name="Warris S."/>
            <person name="Nguyen H.D.T."/>
            <person name="van Gent-Pelzer M.P.E."/>
            <person name="Joly D.L."/>
            <person name="van de Geest H.C."/>
            <person name="Bonants P.J.M."/>
            <person name="Smith D.S."/>
            <person name="Levesque C.A."/>
            <person name="van der Lee T.A.J."/>
        </authorList>
    </citation>
    <scope>NUCLEOTIDE SEQUENCE [LARGE SCALE GENOMIC DNA]</scope>
    <source>
        <strain evidence="6 7">CBS 675.73</strain>
    </source>
</reference>
<evidence type="ECO:0008006" key="8">
    <source>
        <dbReference type="Google" id="ProtNLM"/>
    </source>
</evidence>
<dbReference type="GO" id="GO:0016020">
    <property type="term" value="C:membrane"/>
    <property type="evidence" value="ECO:0007669"/>
    <property type="project" value="UniProtKB-SubCell"/>
</dbReference>
<keyword evidence="3 5" id="KW-1133">Transmembrane helix</keyword>
<feature type="transmembrane region" description="Helical" evidence="5">
    <location>
        <begin position="389"/>
        <end position="410"/>
    </location>
</feature>
<proteinExistence type="predicted"/>
<dbReference type="GO" id="GO:0022857">
    <property type="term" value="F:transmembrane transporter activity"/>
    <property type="evidence" value="ECO:0007669"/>
    <property type="project" value="InterPro"/>
</dbReference>
<feature type="transmembrane region" description="Helical" evidence="5">
    <location>
        <begin position="291"/>
        <end position="309"/>
    </location>
</feature>
<evidence type="ECO:0000256" key="3">
    <source>
        <dbReference type="ARBA" id="ARBA00022989"/>
    </source>
</evidence>
<protein>
    <recommendedName>
        <fullName evidence="8">Nodulin-like domain-containing protein</fullName>
    </recommendedName>
</protein>
<comment type="subcellular location">
    <subcellularLocation>
        <location evidence="1">Membrane</location>
        <topology evidence="1">Multi-pass membrane protein</topology>
    </subcellularLocation>
</comment>
<evidence type="ECO:0000256" key="4">
    <source>
        <dbReference type="ARBA" id="ARBA00023136"/>
    </source>
</evidence>
<feature type="transmembrane region" description="Helical" evidence="5">
    <location>
        <begin position="73"/>
        <end position="93"/>
    </location>
</feature>
<accession>A0A507F9S4</accession>
<dbReference type="AlphaFoldDB" id="A0A507F9S4"/>
<feature type="transmembrane region" description="Helical" evidence="5">
    <location>
        <begin position="105"/>
        <end position="127"/>
    </location>
</feature>
<dbReference type="Pfam" id="PF07690">
    <property type="entry name" value="MFS_1"/>
    <property type="match status" value="1"/>
</dbReference>
<dbReference type="OrthoDB" id="410267at2759"/>
<dbReference type="Proteomes" id="UP000320333">
    <property type="component" value="Unassembled WGS sequence"/>
</dbReference>
<feature type="transmembrane region" description="Helical" evidence="5">
    <location>
        <begin position="364"/>
        <end position="383"/>
    </location>
</feature>
<evidence type="ECO:0000313" key="6">
    <source>
        <dbReference type="EMBL" id="TPX72028.1"/>
    </source>
</evidence>
<comment type="caution">
    <text evidence="6">The sequence shown here is derived from an EMBL/GenBank/DDBJ whole genome shotgun (WGS) entry which is preliminary data.</text>
</comment>
<name>A0A507F9S4_9FUNG</name>
<organism evidence="6 7">
    <name type="scientific">Chytriomyces confervae</name>
    <dbReference type="NCBI Taxonomy" id="246404"/>
    <lineage>
        <taxon>Eukaryota</taxon>
        <taxon>Fungi</taxon>
        <taxon>Fungi incertae sedis</taxon>
        <taxon>Chytridiomycota</taxon>
        <taxon>Chytridiomycota incertae sedis</taxon>
        <taxon>Chytridiomycetes</taxon>
        <taxon>Chytridiales</taxon>
        <taxon>Chytriomycetaceae</taxon>
        <taxon>Chytriomyces</taxon>
    </lineage>
</organism>
<dbReference type="PANTHER" id="PTHR21576">
    <property type="entry name" value="UNCHARACTERIZED NODULIN-LIKE PROTEIN"/>
    <property type="match status" value="1"/>
</dbReference>
<feature type="transmembrane region" description="Helical" evidence="5">
    <location>
        <begin position="133"/>
        <end position="157"/>
    </location>
</feature>
<dbReference type="PANTHER" id="PTHR21576:SF158">
    <property type="entry name" value="RIBOSOMAL RNA-PROCESSING PROTEIN 12-LIKE CONSERVED DOMAIN-CONTAINING PROTEIN"/>
    <property type="match status" value="1"/>
</dbReference>
<feature type="transmembrane region" description="Helical" evidence="5">
    <location>
        <begin position="7"/>
        <end position="29"/>
    </location>
</feature>
<evidence type="ECO:0000256" key="5">
    <source>
        <dbReference type="SAM" id="Phobius"/>
    </source>
</evidence>
<dbReference type="SUPFAM" id="SSF103473">
    <property type="entry name" value="MFS general substrate transporter"/>
    <property type="match status" value="1"/>
</dbReference>
<evidence type="ECO:0000256" key="2">
    <source>
        <dbReference type="ARBA" id="ARBA00022692"/>
    </source>
</evidence>